<dbReference type="GO" id="GO:0000976">
    <property type="term" value="F:transcription cis-regulatory region binding"/>
    <property type="evidence" value="ECO:0007669"/>
    <property type="project" value="TreeGrafter"/>
</dbReference>
<dbReference type="GO" id="GO:1900376">
    <property type="term" value="P:regulation of secondary metabolite biosynthetic process"/>
    <property type="evidence" value="ECO:0007669"/>
    <property type="project" value="TreeGrafter"/>
</dbReference>
<dbReference type="AlphaFoldDB" id="A0A7W9MXA5"/>
<evidence type="ECO:0000256" key="1">
    <source>
        <dbReference type="ARBA" id="ARBA00007957"/>
    </source>
</evidence>
<dbReference type="Gene3D" id="1.10.10.10">
    <property type="entry name" value="Winged helix-like DNA-binding domain superfamily/Winged helix DNA-binding domain"/>
    <property type="match status" value="1"/>
</dbReference>
<dbReference type="PANTHER" id="PTHR33202:SF7">
    <property type="entry name" value="FERRIC UPTAKE REGULATION PROTEIN"/>
    <property type="match status" value="1"/>
</dbReference>
<accession>A0A7W9MXA5</accession>
<feature type="binding site" evidence="7">
    <location>
        <position position="147"/>
    </location>
    <ligand>
        <name>Zn(2+)</name>
        <dbReference type="ChEBI" id="CHEBI:29105"/>
    </ligand>
</feature>
<dbReference type="GO" id="GO:0045892">
    <property type="term" value="P:negative regulation of DNA-templated transcription"/>
    <property type="evidence" value="ECO:0007669"/>
    <property type="project" value="TreeGrafter"/>
</dbReference>
<dbReference type="InterPro" id="IPR036390">
    <property type="entry name" value="WH_DNA-bd_sf"/>
</dbReference>
<keyword evidence="9" id="KW-1185">Reference proteome</keyword>
<evidence type="ECO:0000313" key="8">
    <source>
        <dbReference type="EMBL" id="MBB5839896.1"/>
    </source>
</evidence>
<feature type="binding site" evidence="7">
    <location>
        <position position="150"/>
    </location>
    <ligand>
        <name>Zn(2+)</name>
        <dbReference type="ChEBI" id="CHEBI:29105"/>
    </ligand>
</feature>
<evidence type="ECO:0000313" key="9">
    <source>
        <dbReference type="Proteomes" id="UP000549971"/>
    </source>
</evidence>
<evidence type="ECO:0000256" key="4">
    <source>
        <dbReference type="ARBA" id="ARBA00023015"/>
    </source>
</evidence>
<keyword evidence="7" id="KW-0479">Metal-binding</keyword>
<keyword evidence="3 7" id="KW-0862">Zinc</keyword>
<dbReference type="GO" id="GO:0008270">
    <property type="term" value="F:zinc ion binding"/>
    <property type="evidence" value="ECO:0007669"/>
    <property type="project" value="TreeGrafter"/>
</dbReference>
<dbReference type="SUPFAM" id="SSF46785">
    <property type="entry name" value="Winged helix' DNA-binding domain"/>
    <property type="match status" value="1"/>
</dbReference>
<keyword evidence="5" id="KW-0238">DNA-binding</keyword>
<dbReference type="InterPro" id="IPR036388">
    <property type="entry name" value="WH-like_DNA-bd_sf"/>
</dbReference>
<dbReference type="RefSeq" id="WP_184801870.1">
    <property type="nucleotide sequence ID" value="NZ_JACHMY010000001.1"/>
</dbReference>
<reference evidence="8 9" key="1">
    <citation type="submission" date="2020-08" db="EMBL/GenBank/DDBJ databases">
        <title>Sequencing the genomes of 1000 actinobacteria strains.</title>
        <authorList>
            <person name="Klenk H.-P."/>
        </authorList>
    </citation>
    <scope>NUCLEOTIDE SEQUENCE [LARGE SCALE GENOMIC DNA]</scope>
    <source>
        <strain evidence="8 9">DSM 28967</strain>
    </source>
</reference>
<sequence>MAPIRKDTGPLGPAEVTAQRLRERGERVTPARLAVVEVLANTDEHLSAEQIGERAEQLRPGIHRATVYRALDALGEFGLITHVHLGRAGTTYHLSGELAPRHLHVRCSECGKVLDAPGDTLDPTRRKLQRDLGFKLAPEQVALVGVCSDCSG</sequence>
<keyword evidence="2" id="KW-0678">Repressor</keyword>
<comment type="similarity">
    <text evidence="1">Belongs to the Fur family.</text>
</comment>
<organism evidence="8 9">
    <name type="scientific">Kribbella italica</name>
    <dbReference type="NCBI Taxonomy" id="1540520"/>
    <lineage>
        <taxon>Bacteria</taxon>
        <taxon>Bacillati</taxon>
        <taxon>Actinomycetota</taxon>
        <taxon>Actinomycetes</taxon>
        <taxon>Propionibacteriales</taxon>
        <taxon>Kribbellaceae</taxon>
        <taxon>Kribbella</taxon>
    </lineage>
</organism>
<dbReference type="InterPro" id="IPR043135">
    <property type="entry name" value="Fur_C"/>
</dbReference>
<evidence type="ECO:0000256" key="2">
    <source>
        <dbReference type="ARBA" id="ARBA00022491"/>
    </source>
</evidence>
<evidence type="ECO:0000256" key="6">
    <source>
        <dbReference type="ARBA" id="ARBA00023163"/>
    </source>
</evidence>
<dbReference type="EMBL" id="JACHMY010000001">
    <property type="protein sequence ID" value="MBB5839896.1"/>
    <property type="molecule type" value="Genomic_DNA"/>
</dbReference>
<proteinExistence type="inferred from homology"/>
<gene>
    <name evidence="8" type="ORF">HDA39_006630</name>
</gene>
<dbReference type="CDD" id="cd07153">
    <property type="entry name" value="Fur_like"/>
    <property type="match status" value="1"/>
</dbReference>
<feature type="binding site" evidence="7">
    <location>
        <position position="110"/>
    </location>
    <ligand>
        <name>Zn(2+)</name>
        <dbReference type="ChEBI" id="CHEBI:29105"/>
    </ligand>
</feature>
<dbReference type="GO" id="GO:0003700">
    <property type="term" value="F:DNA-binding transcription factor activity"/>
    <property type="evidence" value="ECO:0007669"/>
    <property type="project" value="InterPro"/>
</dbReference>
<comment type="cofactor">
    <cofactor evidence="7">
        <name>Zn(2+)</name>
        <dbReference type="ChEBI" id="CHEBI:29105"/>
    </cofactor>
    <text evidence="7">Binds 1 zinc ion per subunit.</text>
</comment>
<evidence type="ECO:0000256" key="5">
    <source>
        <dbReference type="ARBA" id="ARBA00023125"/>
    </source>
</evidence>
<protein>
    <submittedName>
        <fullName evidence="8">Fur family ferric uptake transcriptional regulator</fullName>
    </submittedName>
</protein>
<keyword evidence="4" id="KW-0805">Transcription regulation</keyword>
<dbReference type="Pfam" id="PF01475">
    <property type="entry name" value="FUR"/>
    <property type="match status" value="1"/>
</dbReference>
<name>A0A7W9MXA5_9ACTN</name>
<evidence type="ECO:0000256" key="3">
    <source>
        <dbReference type="ARBA" id="ARBA00022833"/>
    </source>
</evidence>
<evidence type="ECO:0000256" key="7">
    <source>
        <dbReference type="PIRSR" id="PIRSR602481-1"/>
    </source>
</evidence>
<dbReference type="InterPro" id="IPR002481">
    <property type="entry name" value="FUR"/>
</dbReference>
<dbReference type="PANTHER" id="PTHR33202">
    <property type="entry name" value="ZINC UPTAKE REGULATION PROTEIN"/>
    <property type="match status" value="1"/>
</dbReference>
<keyword evidence="6" id="KW-0804">Transcription</keyword>
<feature type="binding site" evidence="7">
    <location>
        <position position="107"/>
    </location>
    <ligand>
        <name>Zn(2+)</name>
        <dbReference type="ChEBI" id="CHEBI:29105"/>
    </ligand>
</feature>
<dbReference type="Proteomes" id="UP000549971">
    <property type="component" value="Unassembled WGS sequence"/>
</dbReference>
<dbReference type="Gene3D" id="3.30.1490.190">
    <property type="match status" value="1"/>
</dbReference>
<comment type="caution">
    <text evidence="8">The sequence shown here is derived from an EMBL/GenBank/DDBJ whole genome shotgun (WGS) entry which is preliminary data.</text>
</comment>